<dbReference type="SUPFAM" id="SSF89872">
    <property type="entry name" value="Inhibitor of vertebrate lysozyme, Ivy"/>
    <property type="match status" value="1"/>
</dbReference>
<evidence type="ECO:0000313" key="3">
    <source>
        <dbReference type="Proteomes" id="UP001597322"/>
    </source>
</evidence>
<feature type="region of interest" description="Disordered" evidence="1">
    <location>
        <begin position="1"/>
        <end position="23"/>
    </location>
</feature>
<accession>A0ABW4M334</accession>
<evidence type="ECO:0000256" key="1">
    <source>
        <dbReference type="SAM" id="MobiDB-lite"/>
    </source>
</evidence>
<comment type="caution">
    <text evidence="2">The sequence shown here is derived from an EMBL/GenBank/DDBJ whole genome shotgun (WGS) entry which is preliminary data.</text>
</comment>
<name>A0ABW4M334_9HYPH</name>
<dbReference type="EMBL" id="JBHUEQ010000015">
    <property type="protein sequence ID" value="MFD1745599.1"/>
    <property type="molecule type" value="Genomic_DNA"/>
</dbReference>
<dbReference type="Proteomes" id="UP001597322">
    <property type="component" value="Unassembled WGS sequence"/>
</dbReference>
<gene>
    <name evidence="2" type="ORF">ACFSE1_09020</name>
</gene>
<organism evidence="2 3">
    <name type="scientific">Rhizobium helianthi</name>
    <dbReference type="NCBI Taxonomy" id="1132695"/>
    <lineage>
        <taxon>Bacteria</taxon>
        <taxon>Pseudomonadati</taxon>
        <taxon>Pseudomonadota</taxon>
        <taxon>Alphaproteobacteria</taxon>
        <taxon>Hyphomicrobiales</taxon>
        <taxon>Rhizobiaceae</taxon>
        <taxon>Rhizobium/Agrobacterium group</taxon>
        <taxon>Rhizobium</taxon>
    </lineage>
</organism>
<protein>
    <submittedName>
        <fullName evidence="2">Ivy family c-type lysozyme inhibitor</fullName>
    </submittedName>
</protein>
<keyword evidence="3" id="KW-1185">Reference proteome</keyword>
<reference evidence="3" key="1">
    <citation type="journal article" date="2019" name="Int. J. Syst. Evol. Microbiol.">
        <title>The Global Catalogue of Microorganisms (GCM) 10K type strain sequencing project: providing services to taxonomists for standard genome sequencing and annotation.</title>
        <authorList>
            <consortium name="The Broad Institute Genomics Platform"/>
            <consortium name="The Broad Institute Genome Sequencing Center for Infectious Disease"/>
            <person name="Wu L."/>
            <person name="Ma J."/>
        </authorList>
    </citation>
    <scope>NUCLEOTIDE SEQUENCE [LARGE SCALE GENOMIC DNA]</scope>
    <source>
        <strain evidence="3">CG52</strain>
    </source>
</reference>
<dbReference type="Gene3D" id="3.40.1420.10">
    <property type="entry name" value="Inhibitor of vertebrate lysozyme"/>
    <property type="match status" value="1"/>
</dbReference>
<evidence type="ECO:0000313" key="2">
    <source>
        <dbReference type="EMBL" id="MFD1745599.1"/>
    </source>
</evidence>
<dbReference type="RefSeq" id="WP_377399563.1">
    <property type="nucleotide sequence ID" value="NZ_JBHUEQ010000015.1"/>
</dbReference>
<sequence>MAPLSLAQDSSNSVKPTEGATKEQAKAGRFLHEVIRTSPPHQNALLQALRGQRHLPNWVRNMVATPFYVSSASVAVTIDGVMMEAFGACLAGDCANSHLRVLFQPDGKFASMRIVDAKMGEIIVGTPSPQALAELARPGL</sequence>
<dbReference type="Pfam" id="PF08816">
    <property type="entry name" value="Ivy"/>
    <property type="match status" value="1"/>
</dbReference>
<dbReference type="InterPro" id="IPR036501">
    <property type="entry name" value="Inhibitor_vert_lysozyme_sf"/>
</dbReference>
<proteinExistence type="predicted"/>